<dbReference type="GO" id="GO:0031267">
    <property type="term" value="F:small GTPase binding"/>
    <property type="evidence" value="ECO:0007669"/>
    <property type="project" value="TreeGrafter"/>
</dbReference>
<dbReference type="PROSITE" id="PS50086">
    <property type="entry name" value="TBC_RABGAP"/>
    <property type="match status" value="1"/>
</dbReference>
<organism evidence="3">
    <name type="scientific">Cucumis melo</name>
    <name type="common">Muskmelon</name>
    <dbReference type="NCBI Taxonomy" id="3656"/>
    <lineage>
        <taxon>Eukaryota</taxon>
        <taxon>Viridiplantae</taxon>
        <taxon>Streptophyta</taxon>
        <taxon>Embryophyta</taxon>
        <taxon>Tracheophyta</taxon>
        <taxon>Spermatophyta</taxon>
        <taxon>Magnoliopsida</taxon>
        <taxon>eudicotyledons</taxon>
        <taxon>Gunneridae</taxon>
        <taxon>Pentapetalae</taxon>
        <taxon>rosids</taxon>
        <taxon>fabids</taxon>
        <taxon>Cucurbitales</taxon>
        <taxon>Cucurbitaceae</taxon>
        <taxon>Benincaseae</taxon>
        <taxon>Cucumis</taxon>
    </lineage>
</organism>
<accession>A0A9I9EAV0</accession>
<dbReference type="InterPro" id="IPR035969">
    <property type="entry name" value="Rab-GAP_TBC_sf"/>
</dbReference>
<dbReference type="GO" id="GO:0005096">
    <property type="term" value="F:GTPase activator activity"/>
    <property type="evidence" value="ECO:0007669"/>
    <property type="project" value="TreeGrafter"/>
</dbReference>
<evidence type="ECO:0000313" key="3">
    <source>
        <dbReference type="EnsemblPlants" id="MELO3C031022.2.1"/>
    </source>
</evidence>
<feature type="compositionally biased region" description="Basic and acidic residues" evidence="1">
    <location>
        <begin position="132"/>
        <end position="141"/>
    </location>
</feature>
<feature type="region of interest" description="Disordered" evidence="1">
    <location>
        <begin position="126"/>
        <end position="173"/>
    </location>
</feature>
<dbReference type="AlphaFoldDB" id="A0A9I9EAV0"/>
<dbReference type="PANTHER" id="PTHR47219">
    <property type="entry name" value="RAB GTPASE-ACTIVATING PROTEIN 1-LIKE"/>
    <property type="match status" value="1"/>
</dbReference>
<feature type="region of interest" description="Disordered" evidence="1">
    <location>
        <begin position="242"/>
        <end position="277"/>
    </location>
</feature>
<protein>
    <recommendedName>
        <fullName evidence="2">Rab-GAP TBC domain-containing protein</fullName>
    </recommendedName>
</protein>
<dbReference type="SUPFAM" id="SSF47923">
    <property type="entry name" value="Ypt/Rab-GAP domain of gyp1p"/>
    <property type="match status" value="1"/>
</dbReference>
<feature type="compositionally biased region" description="Basic and acidic residues" evidence="1">
    <location>
        <begin position="82"/>
        <end position="94"/>
    </location>
</feature>
<reference evidence="3" key="1">
    <citation type="submission" date="2023-03" db="UniProtKB">
        <authorList>
            <consortium name="EnsemblPlants"/>
        </authorList>
    </citation>
    <scope>IDENTIFICATION</scope>
</reference>
<dbReference type="PANTHER" id="PTHR47219:SF20">
    <property type="entry name" value="TBC1 DOMAIN FAMILY MEMBER 2B"/>
    <property type="match status" value="1"/>
</dbReference>
<dbReference type="EnsemblPlants" id="MELO3C031022.2.1">
    <property type="protein sequence ID" value="MELO3C031022.2.1"/>
    <property type="gene ID" value="MELO3C031022.2"/>
</dbReference>
<feature type="domain" description="Rab-GAP TBC" evidence="2">
    <location>
        <begin position="298"/>
        <end position="392"/>
    </location>
</feature>
<sequence length="392" mass="43745">GYRGVRLAKPSITTVTFLLMNAVTPFISSIFAPRKFPEEGEREGETEETDLLAKIKFSFEDPPHSLRKFPNLADLLPPANGGEEHYAPHSRAEKEEEEERCYKWKNFLDQVATSFQACPLEEANTNTLQAETSKHKEEVRSRRSSTGDDSTGSDSEPVDTSDSSPTKLLESPIETQKRVVQTWCQIRPSLNAIEIMMSSRVEKKIMKDEKTINGGDHLPPPEEAESLDGTLANSEEDEACISGSLNRSTSATGAESRMGECMSNSVNPSKRDGDVAEGVSHDQLFTWKEELECLVRGGLPKDLRGEVWQAFVGVKTRRIEKYYQDLLDQETNCSADNENNIPSGVPIKLKKQIEKDIPRTFPGHPALDENGRDSLRRLLLAYALHNPSVGYC</sequence>
<dbReference type="Gramene" id="MELO3C031022.2.1">
    <property type="protein sequence ID" value="MELO3C031022.2.1"/>
    <property type="gene ID" value="MELO3C031022.2"/>
</dbReference>
<dbReference type="Pfam" id="PF00566">
    <property type="entry name" value="RabGAP-TBC"/>
    <property type="match status" value="1"/>
</dbReference>
<name>A0A9I9EAV0_CUCME</name>
<evidence type="ECO:0000256" key="1">
    <source>
        <dbReference type="SAM" id="MobiDB-lite"/>
    </source>
</evidence>
<dbReference type="InterPro" id="IPR000195">
    <property type="entry name" value="Rab-GAP-TBC_dom"/>
</dbReference>
<proteinExistence type="predicted"/>
<dbReference type="InterPro" id="IPR050302">
    <property type="entry name" value="Rab_GAP_TBC_domain"/>
</dbReference>
<feature type="region of interest" description="Disordered" evidence="1">
    <location>
        <begin position="75"/>
        <end position="94"/>
    </location>
</feature>
<feature type="compositionally biased region" description="Polar residues" evidence="1">
    <location>
        <begin position="243"/>
        <end position="253"/>
    </location>
</feature>
<dbReference type="Gene3D" id="1.10.8.270">
    <property type="entry name" value="putative rabgap domain of human tbc1 domain family member 14 like domains"/>
    <property type="match status" value="1"/>
</dbReference>
<evidence type="ECO:0000259" key="2">
    <source>
        <dbReference type="PROSITE" id="PS50086"/>
    </source>
</evidence>